<evidence type="ECO:0000313" key="2">
    <source>
        <dbReference type="EMBL" id="ACQ67440.1"/>
    </source>
</evidence>
<keyword evidence="3" id="KW-1185">Reference proteome</keyword>
<keyword evidence="1" id="KW-0472">Membrane</keyword>
<sequence length="36" mass="4262">MFIGDEEGGEKVKIDKVILNSSFIFLFFYFFIIILQ</sequence>
<gene>
    <name evidence="2" type="ordered locus">HDEF_0707</name>
</gene>
<keyword evidence="1" id="KW-0812">Transmembrane</keyword>
<feature type="transmembrane region" description="Helical" evidence="1">
    <location>
        <begin position="17"/>
        <end position="35"/>
    </location>
</feature>
<accession>C4K4E7</accession>
<dbReference type="STRING" id="572265.HDEF_0707"/>
<dbReference type="EMBL" id="CP001277">
    <property type="protein sequence ID" value="ACQ67440.1"/>
    <property type="molecule type" value="Genomic_DNA"/>
</dbReference>
<organism evidence="2 3">
    <name type="scientific">Hamiltonella defensa subsp. Acyrthosiphon pisum (strain 5AT)</name>
    <dbReference type="NCBI Taxonomy" id="572265"/>
    <lineage>
        <taxon>Bacteria</taxon>
        <taxon>Pseudomonadati</taxon>
        <taxon>Pseudomonadota</taxon>
        <taxon>Gammaproteobacteria</taxon>
        <taxon>Enterobacterales</taxon>
        <taxon>Enterobacteriaceae</taxon>
        <taxon>aphid secondary symbionts</taxon>
        <taxon>Candidatus Williamhamiltonella</taxon>
    </lineage>
</organism>
<dbReference type="HOGENOM" id="CLU_3356550_0_0_6"/>
<name>C4K4E7_HAMD5</name>
<dbReference type="AlphaFoldDB" id="C4K4E7"/>
<evidence type="ECO:0000313" key="3">
    <source>
        <dbReference type="Proteomes" id="UP000002334"/>
    </source>
</evidence>
<protein>
    <submittedName>
        <fullName evidence="2">Uncharacterized protein</fullName>
    </submittedName>
</protein>
<keyword evidence="1" id="KW-1133">Transmembrane helix</keyword>
<reference evidence="2 3" key="1">
    <citation type="journal article" date="2009" name="Proc. Natl. Acad. Sci. U.S.A.">
        <title>Hamiltonella defensa, genome evolution of protective bacterial endosymbiont from pathogenic ancestors.</title>
        <authorList>
            <person name="Degnan P.H."/>
            <person name="Yu Y."/>
            <person name="Sisneros N."/>
            <person name="Wing R.A."/>
            <person name="Moran N.A."/>
        </authorList>
    </citation>
    <scope>NUCLEOTIDE SEQUENCE [LARGE SCALE GENOMIC DNA]</scope>
    <source>
        <strain evidence="3">5AT</strain>
    </source>
</reference>
<evidence type="ECO:0000256" key="1">
    <source>
        <dbReference type="SAM" id="Phobius"/>
    </source>
</evidence>
<dbReference type="Proteomes" id="UP000002334">
    <property type="component" value="Chromosome"/>
</dbReference>
<dbReference type="KEGG" id="hde:HDEF_0707"/>
<proteinExistence type="predicted"/>